<feature type="compositionally biased region" description="Basic residues" evidence="1">
    <location>
        <begin position="143"/>
        <end position="159"/>
    </location>
</feature>
<evidence type="ECO:0000256" key="1">
    <source>
        <dbReference type="SAM" id="MobiDB-lite"/>
    </source>
</evidence>
<accession>A0A8J4YF25</accession>
<dbReference type="EMBL" id="JACEEZ010010615">
    <property type="protein sequence ID" value="KAG0721704.1"/>
    <property type="molecule type" value="Genomic_DNA"/>
</dbReference>
<proteinExistence type="predicted"/>
<name>A0A8J4YF25_CHIOP</name>
<feature type="region of interest" description="Disordered" evidence="1">
    <location>
        <begin position="259"/>
        <end position="320"/>
    </location>
</feature>
<keyword evidence="3" id="KW-1185">Reference proteome</keyword>
<evidence type="ECO:0000313" key="3">
    <source>
        <dbReference type="Proteomes" id="UP000770661"/>
    </source>
</evidence>
<organism evidence="2 3">
    <name type="scientific">Chionoecetes opilio</name>
    <name type="common">Atlantic snow crab</name>
    <name type="synonym">Cancer opilio</name>
    <dbReference type="NCBI Taxonomy" id="41210"/>
    <lineage>
        <taxon>Eukaryota</taxon>
        <taxon>Metazoa</taxon>
        <taxon>Ecdysozoa</taxon>
        <taxon>Arthropoda</taxon>
        <taxon>Crustacea</taxon>
        <taxon>Multicrustacea</taxon>
        <taxon>Malacostraca</taxon>
        <taxon>Eumalacostraca</taxon>
        <taxon>Eucarida</taxon>
        <taxon>Decapoda</taxon>
        <taxon>Pleocyemata</taxon>
        <taxon>Brachyura</taxon>
        <taxon>Eubrachyura</taxon>
        <taxon>Majoidea</taxon>
        <taxon>Majidae</taxon>
        <taxon>Chionoecetes</taxon>
    </lineage>
</organism>
<feature type="compositionally biased region" description="Low complexity" evidence="1">
    <location>
        <begin position="161"/>
        <end position="172"/>
    </location>
</feature>
<sequence length="320" mass="34530">MMKPVRWISTPTSPREIDVFASELLLEGVGGAQRGGFLRPPRLGANANQLTSMRADARGPLLPWQRAWAIPEDHEFASGGPGVTRESQRKGILFLHIAASGERKGRRELCMAGVEENGKDTMDHPEEVATLGKSRHRLALRKPKKGRGTHHCHPPHRLTHVAPGPVNPPAGGSQNPGPPPKTRWGLISACVLSRGFWDYVTTHLPTPKGRDTTFWPRLSAMTAIGGHAATEQSPPAGRALGELLTPLAAKTRGEAMKLLASGDRCRPPKTSTPKPWSRPKLQQPRIVTPLGQGGPLPRLGGPFPLRVAGSPRTSDSRPGF</sequence>
<reference evidence="2" key="1">
    <citation type="submission" date="2020-07" db="EMBL/GenBank/DDBJ databases">
        <title>The High-quality genome of the commercially important snow crab, Chionoecetes opilio.</title>
        <authorList>
            <person name="Jeong J.-H."/>
            <person name="Ryu S."/>
        </authorList>
    </citation>
    <scope>NUCLEOTIDE SEQUENCE</scope>
    <source>
        <strain evidence="2">MADBK_172401_WGS</strain>
        <tissue evidence="2">Digestive gland</tissue>
    </source>
</reference>
<dbReference type="AlphaFoldDB" id="A0A8J4YF25"/>
<evidence type="ECO:0000313" key="2">
    <source>
        <dbReference type="EMBL" id="KAG0721704.1"/>
    </source>
</evidence>
<feature type="compositionally biased region" description="Low complexity" evidence="1">
    <location>
        <begin position="295"/>
        <end position="305"/>
    </location>
</feature>
<feature type="region of interest" description="Disordered" evidence="1">
    <location>
        <begin position="143"/>
        <end position="182"/>
    </location>
</feature>
<comment type="caution">
    <text evidence="2">The sequence shown here is derived from an EMBL/GenBank/DDBJ whole genome shotgun (WGS) entry which is preliminary data.</text>
</comment>
<dbReference type="Proteomes" id="UP000770661">
    <property type="component" value="Unassembled WGS sequence"/>
</dbReference>
<gene>
    <name evidence="2" type="ORF">GWK47_045909</name>
</gene>
<protein>
    <submittedName>
        <fullName evidence="2">Uncharacterized protein</fullName>
    </submittedName>
</protein>